<dbReference type="Proteomes" id="UP000016930">
    <property type="component" value="Unassembled WGS sequence"/>
</dbReference>
<evidence type="ECO:0000313" key="4">
    <source>
        <dbReference type="Proteomes" id="UP000016930"/>
    </source>
</evidence>
<keyword evidence="1" id="KW-0812">Transmembrane</keyword>
<reference evidence="3 4" key="1">
    <citation type="journal article" date="2012" name="Proc. Natl. Acad. Sci. U.S.A.">
        <title>Comparative genomics of Ceriporiopsis subvermispora and Phanerochaete chrysosporium provide insight into selective ligninolysis.</title>
        <authorList>
            <person name="Fernandez-Fueyo E."/>
            <person name="Ruiz-Duenas F.J."/>
            <person name="Ferreira P."/>
            <person name="Floudas D."/>
            <person name="Hibbett D.S."/>
            <person name="Canessa P."/>
            <person name="Larrondo L.F."/>
            <person name="James T.Y."/>
            <person name="Seelenfreund D."/>
            <person name="Lobos S."/>
            <person name="Polanco R."/>
            <person name="Tello M."/>
            <person name="Honda Y."/>
            <person name="Watanabe T."/>
            <person name="Watanabe T."/>
            <person name="Ryu J.S."/>
            <person name="Kubicek C.P."/>
            <person name="Schmoll M."/>
            <person name="Gaskell J."/>
            <person name="Hammel K.E."/>
            <person name="St John F.J."/>
            <person name="Vanden Wymelenberg A."/>
            <person name="Sabat G."/>
            <person name="Splinter BonDurant S."/>
            <person name="Syed K."/>
            <person name="Yadav J.S."/>
            <person name="Doddapaneni H."/>
            <person name="Subramanian V."/>
            <person name="Lavin J.L."/>
            <person name="Oguiza J.A."/>
            <person name="Perez G."/>
            <person name="Pisabarro A.G."/>
            <person name="Ramirez L."/>
            <person name="Santoyo F."/>
            <person name="Master E."/>
            <person name="Coutinho P.M."/>
            <person name="Henrissat B."/>
            <person name="Lombard V."/>
            <person name="Magnuson J.K."/>
            <person name="Kuees U."/>
            <person name="Hori C."/>
            <person name="Igarashi K."/>
            <person name="Samejima M."/>
            <person name="Held B.W."/>
            <person name="Barry K.W."/>
            <person name="LaButti K.M."/>
            <person name="Lapidus A."/>
            <person name="Lindquist E.A."/>
            <person name="Lucas S.M."/>
            <person name="Riley R."/>
            <person name="Salamov A.A."/>
            <person name="Hoffmeister D."/>
            <person name="Schwenk D."/>
            <person name="Hadar Y."/>
            <person name="Yarden O."/>
            <person name="de Vries R.P."/>
            <person name="Wiebenga A."/>
            <person name="Stenlid J."/>
            <person name="Eastwood D."/>
            <person name="Grigoriev I.V."/>
            <person name="Berka R.M."/>
            <person name="Blanchette R.A."/>
            <person name="Kersten P."/>
            <person name="Martinez A.T."/>
            <person name="Vicuna R."/>
            <person name="Cullen D."/>
        </authorList>
    </citation>
    <scope>NUCLEOTIDE SEQUENCE [LARGE SCALE GENOMIC DNA]</scope>
    <source>
        <strain evidence="3 4">B</strain>
    </source>
</reference>
<dbReference type="EMBL" id="KB445793">
    <property type="protein sequence ID" value="EMD39884.1"/>
    <property type="molecule type" value="Genomic_DNA"/>
</dbReference>
<accession>M2PT67</accession>
<keyword evidence="4" id="KW-1185">Reference proteome</keyword>
<keyword evidence="1" id="KW-1133">Transmembrane helix</keyword>
<keyword evidence="1" id="KW-0472">Membrane</keyword>
<feature type="domain" description="DUF6533" evidence="2">
    <location>
        <begin position="26"/>
        <end position="64"/>
    </location>
</feature>
<feature type="transmembrane region" description="Helical" evidence="1">
    <location>
        <begin position="225"/>
        <end position="246"/>
    </location>
</feature>
<protein>
    <recommendedName>
        <fullName evidence="2">DUF6533 domain-containing protein</fullName>
    </recommendedName>
</protein>
<dbReference type="Pfam" id="PF20151">
    <property type="entry name" value="DUF6533"/>
    <property type="match status" value="1"/>
</dbReference>
<dbReference type="OrthoDB" id="2982596at2759"/>
<dbReference type="AlphaFoldDB" id="M2PT67"/>
<sequence length="321" mass="35754">MTEDTGSLSSYVYLTESGMQTSIGSTSALTLLLFDHLLTFRDEVDLFWGTPCTVPKAIYNRYFTAAVVGFITYIDHRRDLSTSVCAQMLLLSNIGAAVVSLTMDLILLFRVWILYDRSRKWLWILGLAFIAEVVALVVLSLCWNRPRESCVHMSTKTVFYPCSTVFLRAEPVSIGCHTAPHGIHFMIYALPILVVSLGGFLMTIYRCVKMLRASRPFRMPMVELYLHDGILYVLAAVPIVVVSILLPQIAKSTLGVATVSMQCALNSVVASRVLHNLRQTTTEESHLLVQETHIELAVREIAQGPVNIDHTSSVSCVREVP</sequence>
<organism evidence="3 4">
    <name type="scientific">Ceriporiopsis subvermispora (strain B)</name>
    <name type="common">White-rot fungus</name>
    <name type="synonym">Gelatoporia subvermispora</name>
    <dbReference type="NCBI Taxonomy" id="914234"/>
    <lineage>
        <taxon>Eukaryota</taxon>
        <taxon>Fungi</taxon>
        <taxon>Dikarya</taxon>
        <taxon>Basidiomycota</taxon>
        <taxon>Agaricomycotina</taxon>
        <taxon>Agaricomycetes</taxon>
        <taxon>Polyporales</taxon>
        <taxon>Gelatoporiaceae</taxon>
        <taxon>Gelatoporia</taxon>
    </lineage>
</organism>
<evidence type="ECO:0000313" key="3">
    <source>
        <dbReference type="EMBL" id="EMD39884.1"/>
    </source>
</evidence>
<feature type="transmembrane region" description="Helical" evidence="1">
    <location>
        <begin position="88"/>
        <end position="115"/>
    </location>
</feature>
<name>M2PT67_CERS8</name>
<evidence type="ECO:0000259" key="2">
    <source>
        <dbReference type="Pfam" id="PF20151"/>
    </source>
</evidence>
<feature type="transmembrane region" description="Helical" evidence="1">
    <location>
        <begin position="58"/>
        <end position="76"/>
    </location>
</feature>
<feature type="transmembrane region" description="Helical" evidence="1">
    <location>
        <begin position="185"/>
        <end position="205"/>
    </location>
</feature>
<proteinExistence type="predicted"/>
<dbReference type="InterPro" id="IPR045340">
    <property type="entry name" value="DUF6533"/>
</dbReference>
<feature type="transmembrane region" description="Helical" evidence="1">
    <location>
        <begin position="121"/>
        <end position="143"/>
    </location>
</feature>
<evidence type="ECO:0000256" key="1">
    <source>
        <dbReference type="SAM" id="Phobius"/>
    </source>
</evidence>
<dbReference type="HOGENOM" id="CLU_053360_1_1_1"/>
<gene>
    <name evidence="3" type="ORF">CERSUDRAFT_112139</name>
</gene>